<accession>A0A3B0ZTT1</accession>
<reference evidence="1" key="1">
    <citation type="submission" date="2018-06" db="EMBL/GenBank/DDBJ databases">
        <authorList>
            <person name="Zhirakovskaya E."/>
        </authorList>
    </citation>
    <scope>NUCLEOTIDE SEQUENCE</scope>
</reference>
<organism evidence="1">
    <name type="scientific">hydrothermal vent metagenome</name>
    <dbReference type="NCBI Taxonomy" id="652676"/>
    <lineage>
        <taxon>unclassified sequences</taxon>
        <taxon>metagenomes</taxon>
        <taxon>ecological metagenomes</taxon>
    </lineage>
</organism>
<proteinExistence type="predicted"/>
<dbReference type="AlphaFoldDB" id="A0A3B0ZTT1"/>
<gene>
    <name evidence="1" type="ORF">MNBD_GAMMA23-2447</name>
</gene>
<sequence length="241" mass="27326">MELQLTSLKDARKKFAQLCEQLTEAEKNHVHNSAEESLATTIAAMNQFFDIAKGVDKRHANFVANDITDIGEHGLSILEKLIYQAGENQSLVEQNSLQELSLVIADWVIKHDGHINILEPIVDALAQLANALKEPEELIALADFMGQIADACSDSIKQDIEITNMHRPWRILNINRGIVSTRTHHPDTMRQVFSDLIKALPMDAPGFFKEGMSEMVRLNYPQHVRDIMQEYFDQTDMPQIH</sequence>
<dbReference type="EMBL" id="UOFT01000027">
    <property type="protein sequence ID" value="VAW92620.1"/>
    <property type="molecule type" value="Genomic_DNA"/>
</dbReference>
<evidence type="ECO:0000313" key="1">
    <source>
        <dbReference type="EMBL" id="VAW92620.1"/>
    </source>
</evidence>
<name>A0A3B0ZTT1_9ZZZZ</name>
<protein>
    <submittedName>
        <fullName evidence="1">Uncharacterized protein</fullName>
    </submittedName>
</protein>